<evidence type="ECO:0000256" key="4">
    <source>
        <dbReference type="ARBA" id="ARBA00022801"/>
    </source>
</evidence>
<evidence type="ECO:0000256" key="6">
    <source>
        <dbReference type="ARBA" id="ARBA00023145"/>
    </source>
</evidence>
<dbReference type="AlphaFoldDB" id="D0V535"/>
<keyword evidence="2 8" id="KW-0645">Protease</keyword>
<feature type="non-terminal residue" evidence="10">
    <location>
        <position position="1"/>
    </location>
</feature>
<evidence type="ECO:0000256" key="3">
    <source>
        <dbReference type="ARBA" id="ARBA00022729"/>
    </source>
</evidence>
<evidence type="ECO:0000259" key="9">
    <source>
        <dbReference type="PROSITE" id="PS50240"/>
    </source>
</evidence>
<evidence type="ECO:0000256" key="8">
    <source>
        <dbReference type="RuleBase" id="RU363034"/>
    </source>
</evidence>
<accession>D0V535</accession>
<dbReference type="EMBL" id="GU017994">
    <property type="protein sequence ID" value="ACY24333.1"/>
    <property type="molecule type" value="mRNA"/>
</dbReference>
<protein>
    <submittedName>
        <fullName evidence="10">Trypsin</fullName>
    </submittedName>
</protein>
<evidence type="ECO:0000256" key="7">
    <source>
        <dbReference type="ARBA" id="ARBA00023157"/>
    </source>
</evidence>
<dbReference type="GO" id="GO:0004252">
    <property type="term" value="F:serine-type endopeptidase activity"/>
    <property type="evidence" value="ECO:0007669"/>
    <property type="project" value="InterPro"/>
</dbReference>
<evidence type="ECO:0000313" key="10">
    <source>
        <dbReference type="EMBL" id="ACY24333.1"/>
    </source>
</evidence>
<dbReference type="InterPro" id="IPR001254">
    <property type="entry name" value="Trypsin_dom"/>
</dbReference>
<dbReference type="InterPro" id="IPR009003">
    <property type="entry name" value="Peptidase_S1_PA"/>
</dbReference>
<dbReference type="PROSITE" id="PS50240">
    <property type="entry name" value="TRYPSIN_DOM"/>
    <property type="match status" value="1"/>
</dbReference>
<name>D0V535_CTEFE</name>
<dbReference type="PRINTS" id="PR00722">
    <property type="entry name" value="CHYMOTRYPSIN"/>
</dbReference>
<dbReference type="InterPro" id="IPR033116">
    <property type="entry name" value="TRYPSIN_SER"/>
</dbReference>
<dbReference type="OrthoDB" id="10059102at2759"/>
<dbReference type="Gene3D" id="2.40.10.10">
    <property type="entry name" value="Trypsin-like serine proteases"/>
    <property type="match status" value="2"/>
</dbReference>
<dbReference type="InterPro" id="IPR043504">
    <property type="entry name" value="Peptidase_S1_PA_chymotrypsin"/>
</dbReference>
<evidence type="ECO:0000256" key="5">
    <source>
        <dbReference type="ARBA" id="ARBA00022825"/>
    </source>
</evidence>
<keyword evidence="6" id="KW-0865">Zymogen</keyword>
<dbReference type="PANTHER" id="PTHR24252">
    <property type="entry name" value="ACROSIN-RELATED"/>
    <property type="match status" value="1"/>
</dbReference>
<keyword evidence="7" id="KW-1015">Disulfide bond</keyword>
<evidence type="ECO:0000256" key="2">
    <source>
        <dbReference type="ARBA" id="ARBA00022670"/>
    </source>
</evidence>
<dbReference type="CDD" id="cd00190">
    <property type="entry name" value="Tryp_SPc"/>
    <property type="match status" value="1"/>
</dbReference>
<reference evidence="10" key="1">
    <citation type="journal article" date="2009" name="Insect Mol. Biol.">
        <title>Analysis of Rickettsia typhi-infected and uninfected cat flea (Ctenocephalides felis) midgut cDNA libraries: deciphering molecular pathways involved in host response to R. typhi infection.</title>
        <authorList>
            <person name="Dreher-Lesnick S.M."/>
            <person name="Ceraul S.M."/>
            <person name="Lesnick S.C."/>
            <person name="Gillespie J.J."/>
            <person name="Anderson J.M."/>
            <person name="Jochim R.C."/>
            <person name="Valenzuela J.G."/>
            <person name="Azad A.F."/>
        </authorList>
    </citation>
    <scope>NUCLEOTIDE SEQUENCE</scope>
    <source>
        <strain evidence="10">CFGFIM1_F09</strain>
        <tissue evidence="10">Midgut</tissue>
    </source>
</reference>
<sequence>VTLLALVACAVSQEVFLAKPQLDGRIVGGVSVNINDYRYQLSLQSNGRHFCGASIVSDTWAVTAAHCVVGSGTAGLTLRAGTSTHNSGGTSHRVAQIVVHPQYNGNTNINDVAVLRVQDKFVLNGRSVRPVDLIASGVDTPAGAPLYVTGWGAVYEGGAGSTQLQGVGVPCVAQNTCNSKYSQFGGVAPSMICAGFDQGGKDACQGDSGGPLVDANGRLVGVVSWGYGCARRDYPGVYARVANPTVRSFIKSYTGL</sequence>
<evidence type="ECO:0000256" key="1">
    <source>
        <dbReference type="ARBA" id="ARBA00007664"/>
    </source>
</evidence>
<keyword evidence="3" id="KW-0732">Signal</keyword>
<dbReference type="PROSITE" id="PS00135">
    <property type="entry name" value="TRYPSIN_SER"/>
    <property type="match status" value="1"/>
</dbReference>
<keyword evidence="5 8" id="KW-0720">Serine protease</keyword>
<proteinExistence type="evidence at transcript level"/>
<dbReference type="SMART" id="SM00020">
    <property type="entry name" value="Tryp_SPc"/>
    <property type="match status" value="1"/>
</dbReference>
<dbReference type="PROSITE" id="PS00134">
    <property type="entry name" value="TRYPSIN_HIS"/>
    <property type="match status" value="1"/>
</dbReference>
<dbReference type="InterPro" id="IPR001314">
    <property type="entry name" value="Peptidase_S1A"/>
</dbReference>
<dbReference type="FunFam" id="2.40.10.10:FF:000077">
    <property type="entry name" value="Predicted protein"/>
    <property type="match status" value="1"/>
</dbReference>
<dbReference type="PANTHER" id="PTHR24252:SF7">
    <property type="entry name" value="HYALIN"/>
    <property type="match status" value="1"/>
</dbReference>
<dbReference type="Pfam" id="PF00089">
    <property type="entry name" value="Trypsin"/>
    <property type="match status" value="1"/>
</dbReference>
<dbReference type="GO" id="GO:0006508">
    <property type="term" value="P:proteolysis"/>
    <property type="evidence" value="ECO:0007669"/>
    <property type="project" value="UniProtKB-KW"/>
</dbReference>
<dbReference type="MEROPS" id="S01.424"/>
<feature type="domain" description="Peptidase S1" evidence="9">
    <location>
        <begin position="26"/>
        <end position="255"/>
    </location>
</feature>
<organism evidence="10">
    <name type="scientific">Ctenocephalides felis</name>
    <name type="common">Cat flea</name>
    <dbReference type="NCBI Taxonomy" id="7515"/>
    <lineage>
        <taxon>Eukaryota</taxon>
        <taxon>Metazoa</taxon>
        <taxon>Ecdysozoa</taxon>
        <taxon>Arthropoda</taxon>
        <taxon>Hexapoda</taxon>
        <taxon>Insecta</taxon>
        <taxon>Pterygota</taxon>
        <taxon>Neoptera</taxon>
        <taxon>Endopterygota</taxon>
        <taxon>Siphonaptera</taxon>
        <taxon>Pulicidae</taxon>
        <taxon>Archaeopsyllinae</taxon>
        <taxon>Ctenocephalides</taxon>
    </lineage>
</organism>
<dbReference type="SUPFAM" id="SSF50494">
    <property type="entry name" value="Trypsin-like serine proteases"/>
    <property type="match status" value="1"/>
</dbReference>
<comment type="similarity">
    <text evidence="1">Belongs to the peptidase S1 family.</text>
</comment>
<keyword evidence="4 8" id="KW-0378">Hydrolase</keyword>
<dbReference type="InterPro" id="IPR018114">
    <property type="entry name" value="TRYPSIN_HIS"/>
</dbReference>